<dbReference type="InterPro" id="IPR008995">
    <property type="entry name" value="Mo/tungstate-bd_C_term_dom"/>
</dbReference>
<dbReference type="SUPFAM" id="SSF52540">
    <property type="entry name" value="P-loop containing nucleoside triphosphate hydrolases"/>
    <property type="match status" value="1"/>
</dbReference>
<dbReference type="PROSITE" id="PS00211">
    <property type="entry name" value="ABC_TRANSPORTER_1"/>
    <property type="match status" value="1"/>
</dbReference>
<dbReference type="InterPro" id="IPR003593">
    <property type="entry name" value="AAA+_ATPase"/>
</dbReference>
<dbReference type="Pfam" id="PF00005">
    <property type="entry name" value="ABC_tran"/>
    <property type="match status" value="1"/>
</dbReference>
<organism evidence="8 9">
    <name type="scientific">Promicromonospora citrea</name>
    <dbReference type="NCBI Taxonomy" id="43677"/>
    <lineage>
        <taxon>Bacteria</taxon>
        <taxon>Bacillati</taxon>
        <taxon>Actinomycetota</taxon>
        <taxon>Actinomycetes</taxon>
        <taxon>Micrococcales</taxon>
        <taxon>Promicromonosporaceae</taxon>
        <taxon>Promicromonospora</taxon>
    </lineage>
</organism>
<dbReference type="Gene3D" id="3.40.50.300">
    <property type="entry name" value="P-loop containing nucleotide triphosphate hydrolases"/>
    <property type="match status" value="1"/>
</dbReference>
<dbReference type="PANTHER" id="PTHR42781:SF4">
    <property type="entry name" value="SPERMIDINE_PUTRESCINE IMPORT ATP-BINDING PROTEIN POTA"/>
    <property type="match status" value="1"/>
</dbReference>
<reference evidence="8" key="1">
    <citation type="journal article" date="2014" name="Int. J. Syst. Evol. Microbiol.">
        <title>Complete genome sequence of Corynebacterium casei LMG S-19264T (=DSM 44701T), isolated from a smear-ripened cheese.</title>
        <authorList>
            <consortium name="US DOE Joint Genome Institute (JGI-PGF)"/>
            <person name="Walter F."/>
            <person name="Albersmeier A."/>
            <person name="Kalinowski J."/>
            <person name="Ruckert C."/>
        </authorList>
    </citation>
    <scope>NUCLEOTIDE SEQUENCE</scope>
    <source>
        <strain evidence="8">JCM 3051</strain>
    </source>
</reference>
<dbReference type="Pfam" id="PF03459">
    <property type="entry name" value="TOBE"/>
    <property type="match status" value="1"/>
</dbReference>
<name>A0A8H9GHW8_9MICO</name>
<evidence type="ECO:0000259" key="7">
    <source>
        <dbReference type="PROSITE" id="PS51866"/>
    </source>
</evidence>
<dbReference type="InterPro" id="IPR003439">
    <property type="entry name" value="ABC_transporter-like_ATP-bd"/>
</dbReference>
<dbReference type="SMART" id="SM00382">
    <property type="entry name" value="AAA"/>
    <property type="match status" value="1"/>
</dbReference>
<keyword evidence="2 5" id="KW-0500">Molybdenum</keyword>
<keyword evidence="3" id="KW-0547">Nucleotide-binding</keyword>
<dbReference type="InterPro" id="IPR017871">
    <property type="entry name" value="ABC_transporter-like_CS"/>
</dbReference>
<comment type="caution">
    <text evidence="8">The sequence shown here is derived from an EMBL/GenBank/DDBJ whole genome shotgun (WGS) entry which is preliminary data.</text>
</comment>
<evidence type="ECO:0000256" key="4">
    <source>
        <dbReference type="ARBA" id="ARBA00022840"/>
    </source>
</evidence>
<accession>A0A8H9GHW8</accession>
<dbReference type="PANTHER" id="PTHR42781">
    <property type="entry name" value="SPERMIDINE/PUTRESCINE IMPORT ATP-BINDING PROTEIN POTA"/>
    <property type="match status" value="1"/>
</dbReference>
<reference evidence="8" key="2">
    <citation type="submission" date="2020-09" db="EMBL/GenBank/DDBJ databases">
        <authorList>
            <person name="Sun Q."/>
            <person name="Ohkuma M."/>
        </authorList>
    </citation>
    <scope>NUCLEOTIDE SEQUENCE</scope>
    <source>
        <strain evidence="8">JCM 3051</strain>
    </source>
</reference>
<dbReference type="Gene3D" id="2.40.50.100">
    <property type="match status" value="1"/>
</dbReference>
<evidence type="ECO:0000256" key="1">
    <source>
        <dbReference type="ARBA" id="ARBA00022448"/>
    </source>
</evidence>
<evidence type="ECO:0000256" key="5">
    <source>
        <dbReference type="PROSITE-ProRule" id="PRU01213"/>
    </source>
</evidence>
<protein>
    <submittedName>
        <fullName evidence="8">Molybdenum ABC transporter ATP-binding protein</fullName>
    </submittedName>
</protein>
<dbReference type="RefSeq" id="WP_171103197.1">
    <property type="nucleotide sequence ID" value="NZ_BMPT01000010.1"/>
</dbReference>
<keyword evidence="4 8" id="KW-0067">ATP-binding</keyword>
<dbReference type="PROSITE" id="PS51866">
    <property type="entry name" value="MOP"/>
    <property type="match status" value="1"/>
</dbReference>
<evidence type="ECO:0000313" key="8">
    <source>
        <dbReference type="EMBL" id="GGM29813.1"/>
    </source>
</evidence>
<dbReference type="InterPro" id="IPR050093">
    <property type="entry name" value="ABC_SmlMolc_Importer"/>
</dbReference>
<dbReference type="InterPro" id="IPR004606">
    <property type="entry name" value="Mop_domain"/>
</dbReference>
<feature type="domain" description="Mop" evidence="7">
    <location>
        <begin position="288"/>
        <end position="349"/>
    </location>
</feature>
<keyword evidence="1" id="KW-0813">Transport</keyword>
<sequence>MSFRYDAAVAARDVDVALEIERGETLALLGPNGAGKSTVLAVAAGLLRPDSARVELDGRPLTVSGAGRRAVHVPPHDRQIALLSQEPLLFPHLSVLDNVAFGPRSRGASRAAARATARHWLAEVGVEELADRRPAQVSGGQAQRAAVARALAADPGLLLLDEPMAALDVAVTPDLRRTLRRVLADRTVLLVTHDALDALVLADRVAVLEGGRVVDHGETARVLSQPRSRFTAQLAGLNMVTGTWQDGAVRTASGLRLEGMPDGDPQPGDAVVAVFPPRAVSVFREPPGGSPRNVLRVTPTQLEPHAGQVRVRTAELSADITPQAAAELDLAPGARVCFVVKAAEITVYAV</sequence>
<dbReference type="PROSITE" id="PS50893">
    <property type="entry name" value="ABC_TRANSPORTER_2"/>
    <property type="match status" value="1"/>
</dbReference>
<dbReference type="AlphaFoldDB" id="A0A8H9GHW8"/>
<proteinExistence type="predicted"/>
<evidence type="ECO:0000256" key="3">
    <source>
        <dbReference type="ARBA" id="ARBA00022741"/>
    </source>
</evidence>
<dbReference type="GO" id="GO:0015689">
    <property type="term" value="P:molybdate ion transport"/>
    <property type="evidence" value="ECO:0007669"/>
    <property type="project" value="InterPro"/>
</dbReference>
<dbReference type="EMBL" id="BMPT01000010">
    <property type="protein sequence ID" value="GGM29813.1"/>
    <property type="molecule type" value="Genomic_DNA"/>
</dbReference>
<dbReference type="SUPFAM" id="SSF50331">
    <property type="entry name" value="MOP-like"/>
    <property type="match status" value="1"/>
</dbReference>
<evidence type="ECO:0000259" key="6">
    <source>
        <dbReference type="PROSITE" id="PS50893"/>
    </source>
</evidence>
<dbReference type="GO" id="GO:0005524">
    <property type="term" value="F:ATP binding"/>
    <property type="evidence" value="ECO:0007669"/>
    <property type="project" value="UniProtKB-KW"/>
</dbReference>
<dbReference type="InterPro" id="IPR005116">
    <property type="entry name" value="Transp-assoc_OB_typ1"/>
</dbReference>
<evidence type="ECO:0000256" key="2">
    <source>
        <dbReference type="ARBA" id="ARBA00022505"/>
    </source>
</evidence>
<feature type="domain" description="ABC transporter" evidence="6">
    <location>
        <begin position="3"/>
        <end position="235"/>
    </location>
</feature>
<dbReference type="Proteomes" id="UP000655589">
    <property type="component" value="Unassembled WGS sequence"/>
</dbReference>
<dbReference type="InterPro" id="IPR027417">
    <property type="entry name" value="P-loop_NTPase"/>
</dbReference>
<gene>
    <name evidence="8" type="ORF">GCM10010102_26710</name>
</gene>
<dbReference type="GO" id="GO:0016887">
    <property type="term" value="F:ATP hydrolysis activity"/>
    <property type="evidence" value="ECO:0007669"/>
    <property type="project" value="InterPro"/>
</dbReference>
<evidence type="ECO:0000313" key="9">
    <source>
        <dbReference type="Proteomes" id="UP000655589"/>
    </source>
</evidence>
<keyword evidence="9" id="KW-1185">Reference proteome</keyword>